<proteinExistence type="predicted"/>
<evidence type="ECO:0000256" key="6">
    <source>
        <dbReference type="ARBA" id="ARBA00022840"/>
    </source>
</evidence>
<evidence type="ECO:0000259" key="11">
    <source>
        <dbReference type="PROSITE" id="PS50893"/>
    </source>
</evidence>
<dbReference type="Gene3D" id="3.40.50.300">
    <property type="entry name" value="P-loop containing nucleotide triphosphate hydrolases"/>
    <property type="match status" value="1"/>
</dbReference>
<dbReference type="InterPro" id="IPR027417">
    <property type="entry name" value="P-loop_NTPase"/>
</dbReference>
<feature type="region of interest" description="Disordered" evidence="9">
    <location>
        <begin position="367"/>
        <end position="405"/>
    </location>
</feature>
<dbReference type="PROSITE" id="PS50893">
    <property type="entry name" value="ABC_TRANSPORTER_2"/>
    <property type="match status" value="1"/>
</dbReference>
<dbReference type="Gene3D" id="1.20.1560.10">
    <property type="entry name" value="ABC transporter type 1, transmembrane domain"/>
    <property type="match status" value="1"/>
</dbReference>
<feature type="transmembrane region" description="Helical" evidence="10">
    <location>
        <begin position="261"/>
        <end position="287"/>
    </location>
</feature>
<evidence type="ECO:0000259" key="12">
    <source>
        <dbReference type="PROSITE" id="PS50929"/>
    </source>
</evidence>
<evidence type="ECO:0000313" key="13">
    <source>
        <dbReference type="EMBL" id="SER50817.1"/>
    </source>
</evidence>
<feature type="transmembrane region" description="Helical" evidence="10">
    <location>
        <begin position="12"/>
        <end position="34"/>
    </location>
</feature>
<dbReference type="SUPFAM" id="SSF52540">
    <property type="entry name" value="P-loop containing nucleoside triphosphate hydrolases"/>
    <property type="match status" value="1"/>
</dbReference>
<dbReference type="CDD" id="cd18542">
    <property type="entry name" value="ABC_6TM_YknU_like"/>
    <property type="match status" value="1"/>
</dbReference>
<reference evidence="13 14" key="1">
    <citation type="submission" date="2016-10" db="EMBL/GenBank/DDBJ databases">
        <authorList>
            <person name="de Groot N.N."/>
        </authorList>
    </citation>
    <scope>NUCLEOTIDE SEQUENCE [LARGE SCALE GENOMIC DNA]</scope>
    <source>
        <strain evidence="13 14">AR40</strain>
    </source>
</reference>
<protein>
    <submittedName>
        <fullName evidence="13">ATP-binding cassette, subfamily B</fullName>
    </submittedName>
</protein>
<dbReference type="InterPro" id="IPR036640">
    <property type="entry name" value="ABC1_TM_sf"/>
</dbReference>
<dbReference type="InterPro" id="IPR003439">
    <property type="entry name" value="ABC_transporter-like_ATP-bd"/>
</dbReference>
<dbReference type="GO" id="GO:0005524">
    <property type="term" value="F:ATP binding"/>
    <property type="evidence" value="ECO:0007669"/>
    <property type="project" value="UniProtKB-KW"/>
</dbReference>
<dbReference type="eggNOG" id="COG1132">
    <property type="taxonomic scope" value="Bacteria"/>
</dbReference>
<keyword evidence="4 10" id="KW-0812">Transmembrane</keyword>
<keyword evidence="8 10" id="KW-0472">Membrane</keyword>
<evidence type="ECO:0000256" key="10">
    <source>
        <dbReference type="SAM" id="Phobius"/>
    </source>
</evidence>
<name>A0A1H9PRH2_BUTFI</name>
<dbReference type="InterPro" id="IPR003593">
    <property type="entry name" value="AAA+_ATPase"/>
</dbReference>
<dbReference type="FunFam" id="3.40.50.300:FF:000221">
    <property type="entry name" value="Multidrug ABC transporter ATP-binding protein"/>
    <property type="match status" value="1"/>
</dbReference>
<dbReference type="AlphaFoldDB" id="A0A1H9PRH2"/>
<dbReference type="InterPro" id="IPR039421">
    <property type="entry name" value="Type_1_exporter"/>
</dbReference>
<evidence type="ECO:0000256" key="9">
    <source>
        <dbReference type="SAM" id="MobiDB-lite"/>
    </source>
</evidence>
<dbReference type="OrthoDB" id="9762778at2"/>
<keyword evidence="6 13" id="KW-0067">ATP-binding</keyword>
<evidence type="ECO:0000256" key="8">
    <source>
        <dbReference type="ARBA" id="ARBA00023136"/>
    </source>
</evidence>
<dbReference type="Pfam" id="PF00005">
    <property type="entry name" value="ABC_tran"/>
    <property type="match status" value="1"/>
</dbReference>
<evidence type="ECO:0000256" key="2">
    <source>
        <dbReference type="ARBA" id="ARBA00022448"/>
    </source>
</evidence>
<dbReference type="InterPro" id="IPR011527">
    <property type="entry name" value="ABC1_TM_dom"/>
</dbReference>
<feature type="transmembrane region" description="Helical" evidence="10">
    <location>
        <begin position="157"/>
        <end position="175"/>
    </location>
</feature>
<evidence type="ECO:0000256" key="3">
    <source>
        <dbReference type="ARBA" id="ARBA00022475"/>
    </source>
</evidence>
<comment type="subcellular location">
    <subcellularLocation>
        <location evidence="1">Cell membrane</location>
        <topology evidence="1">Multi-pass membrane protein</topology>
    </subcellularLocation>
</comment>
<evidence type="ECO:0000256" key="1">
    <source>
        <dbReference type="ARBA" id="ARBA00004651"/>
    </source>
</evidence>
<dbReference type="PROSITE" id="PS50929">
    <property type="entry name" value="ABC_TM1F"/>
    <property type="match status" value="1"/>
</dbReference>
<sequence length="651" mass="73744">MRFKSRSSMVMFFLRGSLHFFFGGIAASLVVAFLDMINPKIIQYTVDYCIGDSKSKLPFYMSFIMNRLGGREVIRHNLIYIAIVIICIAFIAAVFRYFSKVYNTKGAEKLVETMRNTLFEHILKLPYSWHSANHTGDIIQRCTSDVETIKNFLSGQLVSFFRVVIMISLALYFMFSINVKLSLIAMLLFPVLILYSFFFHRRIGATFEKADEQEGKLSAIAQENLTGVRIVRAFGREQYEKDKFVSYNEEYTRMWTNLMKLLSAFWASNDLISGLQVMIVTVMGAVFSVRGHITAGEFIAFVSYNSMLIWPVRMLGRIISEMSKAGISIDRVRYIMNSEEEQDEEGALECPIDRDIVFDNVSYSFEHKDNESDTDRNDGEQIKETDSDKEKSDKEKSDKEMAVKDNRSVNEVCDNEILKNVSFTIKKGSTLGILGGTGSGKSTLMYLLDRLYDLPKENGTITIGGVDIRKIKRSWLRKNLGFVLQEPYLFSRTLSENIGIAADADDKGSVSMDRIRHASKIAALDESVEKFPSGYDTFVGERGVTLSGGQKQRTAIAQMLIEEPPVMIFDDSLSAVDTQTDARIRKALSENIDDATVILISHRIMTLMHADNIIVLDKGRIVEQGTHKELLERKGIYYTCARLQGLDVDAV</sequence>
<gene>
    <name evidence="13" type="ORF">SAMN04487884_106123</name>
</gene>
<keyword evidence="2" id="KW-0813">Transport</keyword>
<keyword evidence="5" id="KW-0547">Nucleotide-binding</keyword>
<evidence type="ECO:0000256" key="5">
    <source>
        <dbReference type="ARBA" id="ARBA00022741"/>
    </source>
</evidence>
<dbReference type="SUPFAM" id="SSF90123">
    <property type="entry name" value="ABC transporter transmembrane region"/>
    <property type="match status" value="1"/>
</dbReference>
<accession>A0A1H9PRH2</accession>
<dbReference type="GO" id="GO:0015421">
    <property type="term" value="F:ABC-type oligopeptide transporter activity"/>
    <property type="evidence" value="ECO:0007669"/>
    <property type="project" value="TreeGrafter"/>
</dbReference>
<dbReference type="RefSeq" id="WP_074755115.1">
    <property type="nucleotide sequence ID" value="NZ_FOGJ01000006.1"/>
</dbReference>
<organism evidence="13 14">
    <name type="scientific">Butyrivibrio fibrisolvens</name>
    <dbReference type="NCBI Taxonomy" id="831"/>
    <lineage>
        <taxon>Bacteria</taxon>
        <taxon>Bacillati</taxon>
        <taxon>Bacillota</taxon>
        <taxon>Clostridia</taxon>
        <taxon>Lachnospirales</taxon>
        <taxon>Lachnospiraceae</taxon>
        <taxon>Butyrivibrio</taxon>
    </lineage>
</organism>
<dbReference type="EMBL" id="FOGJ01000006">
    <property type="protein sequence ID" value="SER50817.1"/>
    <property type="molecule type" value="Genomic_DNA"/>
</dbReference>
<keyword evidence="7 10" id="KW-1133">Transmembrane helix</keyword>
<evidence type="ECO:0000256" key="4">
    <source>
        <dbReference type="ARBA" id="ARBA00022692"/>
    </source>
</evidence>
<feature type="transmembrane region" description="Helical" evidence="10">
    <location>
        <begin position="181"/>
        <end position="199"/>
    </location>
</feature>
<dbReference type="Proteomes" id="UP000182584">
    <property type="component" value="Unassembled WGS sequence"/>
</dbReference>
<dbReference type="PANTHER" id="PTHR43394:SF1">
    <property type="entry name" value="ATP-BINDING CASSETTE SUB-FAMILY B MEMBER 10, MITOCHONDRIAL"/>
    <property type="match status" value="1"/>
</dbReference>
<evidence type="ECO:0000256" key="7">
    <source>
        <dbReference type="ARBA" id="ARBA00022989"/>
    </source>
</evidence>
<evidence type="ECO:0000313" key="14">
    <source>
        <dbReference type="Proteomes" id="UP000182584"/>
    </source>
</evidence>
<dbReference type="PANTHER" id="PTHR43394">
    <property type="entry name" value="ATP-DEPENDENT PERMEASE MDL1, MITOCHONDRIAL"/>
    <property type="match status" value="1"/>
</dbReference>
<keyword evidence="3" id="KW-1003">Cell membrane</keyword>
<dbReference type="GO" id="GO:0016887">
    <property type="term" value="F:ATP hydrolysis activity"/>
    <property type="evidence" value="ECO:0007669"/>
    <property type="project" value="InterPro"/>
</dbReference>
<dbReference type="SMART" id="SM00382">
    <property type="entry name" value="AAA"/>
    <property type="match status" value="1"/>
</dbReference>
<dbReference type="GO" id="GO:0005886">
    <property type="term" value="C:plasma membrane"/>
    <property type="evidence" value="ECO:0007669"/>
    <property type="project" value="UniProtKB-SubCell"/>
</dbReference>
<feature type="domain" description="ABC transporter" evidence="11">
    <location>
        <begin position="403"/>
        <end position="643"/>
    </location>
</feature>
<dbReference type="Pfam" id="PF00664">
    <property type="entry name" value="ABC_membrane"/>
    <property type="match status" value="1"/>
</dbReference>
<feature type="domain" description="ABC transmembrane type-1" evidence="12">
    <location>
        <begin position="22"/>
        <end position="324"/>
    </location>
</feature>
<feature type="transmembrane region" description="Helical" evidence="10">
    <location>
        <begin position="78"/>
        <end position="98"/>
    </location>
</feature>